<keyword evidence="3" id="KW-1185">Reference proteome</keyword>
<organism evidence="2 3">
    <name type="scientific">Malus domestica</name>
    <name type="common">Apple</name>
    <name type="synonym">Pyrus malus</name>
    <dbReference type="NCBI Taxonomy" id="3750"/>
    <lineage>
        <taxon>Eukaryota</taxon>
        <taxon>Viridiplantae</taxon>
        <taxon>Streptophyta</taxon>
        <taxon>Embryophyta</taxon>
        <taxon>Tracheophyta</taxon>
        <taxon>Spermatophyta</taxon>
        <taxon>Magnoliopsida</taxon>
        <taxon>eudicotyledons</taxon>
        <taxon>Gunneridae</taxon>
        <taxon>Pentapetalae</taxon>
        <taxon>rosids</taxon>
        <taxon>fabids</taxon>
        <taxon>Rosales</taxon>
        <taxon>Rosaceae</taxon>
        <taxon>Amygdaloideae</taxon>
        <taxon>Maleae</taxon>
        <taxon>Malus</taxon>
    </lineage>
</organism>
<reference evidence="2 3" key="1">
    <citation type="submission" date="2018-10" db="EMBL/GenBank/DDBJ databases">
        <title>A high-quality apple genome assembly.</title>
        <authorList>
            <person name="Hu J."/>
        </authorList>
    </citation>
    <scope>NUCLEOTIDE SEQUENCE [LARGE SCALE GENOMIC DNA]</scope>
    <source>
        <strain evidence="3">cv. HFTH1</strain>
        <tissue evidence="2">Young leaf</tissue>
    </source>
</reference>
<feature type="region of interest" description="Disordered" evidence="1">
    <location>
        <begin position="21"/>
        <end position="83"/>
    </location>
</feature>
<comment type="caution">
    <text evidence="2">The sequence shown here is derived from an EMBL/GenBank/DDBJ whole genome shotgun (WGS) entry which is preliminary data.</text>
</comment>
<name>A0A498J025_MALDO</name>
<dbReference type="EMBL" id="RDQH01000335">
    <property type="protein sequence ID" value="RXH88880.1"/>
    <property type="molecule type" value="Genomic_DNA"/>
</dbReference>
<dbReference type="Proteomes" id="UP000290289">
    <property type="component" value="Chromosome 9"/>
</dbReference>
<protein>
    <submittedName>
        <fullName evidence="2">Uncharacterized protein</fullName>
    </submittedName>
</protein>
<dbReference type="AlphaFoldDB" id="A0A498J025"/>
<feature type="compositionally biased region" description="Polar residues" evidence="1">
    <location>
        <begin position="66"/>
        <end position="75"/>
    </location>
</feature>
<feature type="compositionally biased region" description="Basic and acidic residues" evidence="1">
    <location>
        <begin position="40"/>
        <end position="61"/>
    </location>
</feature>
<sequence>MSWKNFISSLEVVSSVHDVVEGEGKGRLDREGGGVMAADEMGRQRDGVKGLRRLESEEEKLGFPTGPNTPESSPHSFPANRQDRVSMAKIRLHMGFPI</sequence>
<evidence type="ECO:0000313" key="2">
    <source>
        <dbReference type="EMBL" id="RXH88880.1"/>
    </source>
</evidence>
<proteinExistence type="predicted"/>
<gene>
    <name evidence="2" type="ORF">DVH24_000479</name>
</gene>
<accession>A0A498J025</accession>
<evidence type="ECO:0000256" key="1">
    <source>
        <dbReference type="SAM" id="MobiDB-lite"/>
    </source>
</evidence>
<evidence type="ECO:0000313" key="3">
    <source>
        <dbReference type="Proteomes" id="UP000290289"/>
    </source>
</evidence>
<feature type="compositionally biased region" description="Basic and acidic residues" evidence="1">
    <location>
        <begin position="21"/>
        <end position="32"/>
    </location>
</feature>